<dbReference type="GO" id="GO:0005737">
    <property type="term" value="C:cytoplasm"/>
    <property type="evidence" value="ECO:0007669"/>
    <property type="project" value="TreeGrafter"/>
</dbReference>
<dbReference type="GeneID" id="76153055"/>
<dbReference type="EMBL" id="JAIHNG010000175">
    <property type="protein sequence ID" value="KAI5948948.1"/>
    <property type="molecule type" value="Genomic_DNA"/>
</dbReference>
<reference evidence="2 3" key="1">
    <citation type="journal article" date="2022" name="DNA Res.">
        <title>Genome analysis of five recently described species of the CUG-Ser clade uncovers Candida theae as a new hybrid lineage with pathogenic potential in the Candida parapsilosis species complex.</title>
        <authorList>
            <person name="Mixao V."/>
            <person name="Del Olmo V."/>
            <person name="Hegedusova E."/>
            <person name="Saus E."/>
            <person name="Pryszcz L."/>
            <person name="Cillingova A."/>
            <person name="Nosek J."/>
            <person name="Gabaldon T."/>
        </authorList>
    </citation>
    <scope>NUCLEOTIDE SEQUENCE [LARGE SCALE GENOMIC DNA]</scope>
    <source>
        <strain evidence="2 3">CBS 12239</strain>
    </source>
</reference>
<dbReference type="InterPro" id="IPR007145">
    <property type="entry name" value="MAP65_Ase1_PRC1"/>
</dbReference>
<feature type="compositionally biased region" description="Low complexity" evidence="1">
    <location>
        <begin position="773"/>
        <end position="788"/>
    </location>
</feature>
<proteinExistence type="predicted"/>
<name>A0AAD5B9U0_9ASCO</name>
<feature type="region of interest" description="Disordered" evidence="1">
    <location>
        <begin position="819"/>
        <end position="839"/>
    </location>
</feature>
<dbReference type="Gene3D" id="1.20.58.1520">
    <property type="match status" value="1"/>
</dbReference>
<feature type="compositionally biased region" description="Low complexity" evidence="1">
    <location>
        <begin position="825"/>
        <end position="839"/>
    </location>
</feature>
<dbReference type="PANTHER" id="PTHR19321:SF41">
    <property type="entry name" value="FASCETTO-RELATED"/>
    <property type="match status" value="1"/>
</dbReference>
<feature type="region of interest" description="Disordered" evidence="1">
    <location>
        <begin position="695"/>
        <end position="788"/>
    </location>
</feature>
<organism evidence="2 3">
    <name type="scientific">Candida theae</name>
    <dbReference type="NCBI Taxonomy" id="1198502"/>
    <lineage>
        <taxon>Eukaryota</taxon>
        <taxon>Fungi</taxon>
        <taxon>Dikarya</taxon>
        <taxon>Ascomycota</taxon>
        <taxon>Saccharomycotina</taxon>
        <taxon>Pichiomycetes</taxon>
        <taxon>Debaryomycetaceae</taxon>
        <taxon>Candida/Lodderomyces clade</taxon>
        <taxon>Candida</taxon>
    </lineage>
</organism>
<dbReference type="Pfam" id="PF03999">
    <property type="entry name" value="MAP65_ASE1"/>
    <property type="match status" value="1"/>
</dbReference>
<evidence type="ECO:0000256" key="1">
    <source>
        <dbReference type="SAM" id="MobiDB-lite"/>
    </source>
</evidence>
<keyword evidence="3" id="KW-1185">Reference proteome</keyword>
<dbReference type="GO" id="GO:0008017">
    <property type="term" value="F:microtubule binding"/>
    <property type="evidence" value="ECO:0007669"/>
    <property type="project" value="InterPro"/>
</dbReference>
<sequence length="922" mass="105528">MSFYGNNCHSGSPNQSSFLHDLSSRSQTLMPPIQSTPKPRTHIDQTSTRCLKHSSRSPIKEEKEEEFILSSSTLTTDDQSRLNHNQSQLDDDVNTRFDSIELKINNAISELESIYKIIGYSSSEVNSKKSEIFTIVQDTISNFANSLQRKKSTLENECEWLKQQIQVILSMVNDAKGDKSLSLLQRGLVFNNQQQYVDGYKEQILSKMSSPEFKRSKLGDELTVEQQDEYMVRNIPELTLLELRSRLNMIFIEVLKTFVKQYKQYNSLNIECAKIVASIGPSEFDSRIIGSMPTLSDAESHQKIMEEFISLVTTVNTNQTPDQSENEVFIIASPVKSSSRETIHSSGEHSEDNMSRLRQVNYQLVRVMRSLKFTRISSDLMQALQQEIRKGRESLDARRGTVVEIVNKCLECIEFLQYSDEHLADLQKNEIGDSEGCLDSETLKLLLRDPLEFGLHDEHINYLVQFQNLIQAKIDEKREKWESYSTSCMQLWKRLGESEEYIGKFMQNNNNLSDLSLLNFKMELNRLYIKRSEYIESFISDARAEIERLWDQMYYSKDMRSEFEYFQYDPEFDDRDKESVLNIHEEEVKKLQQELEQKQPVLQIYAELQDLIKDQKFLQESSQDSSRLLSKNSCKILLNEEKIRKRINKSMPRVIESLKSEVKKYNNRVVLEGQRPLMINDKDFFEEVLRLESEHLSSGNRVKQKSASTSPMKRPVSASNISPERKQQPRFMSTRFPQAPRSTGRAKVSKLSTNPRQTVATRQPSPVHTSNVSSATKSSLGSSSSSRVNSSLLTLESPVSTSCTNSFIAKPPSVELKPLTSPLKSSTTRGNTSTNSYTNKITVGPQFHFDSREEKENKLGSFVNKVSNLNQFPPVNIEPASISSCNGMSSAGSTSIGNDTSTMMGDDYFAWRDEKIKQLNDV</sequence>
<dbReference type="PANTHER" id="PTHR19321">
    <property type="entry name" value="PROTEIN REGULATOR OF CYTOKINESIS 1 PRC1-RELATED"/>
    <property type="match status" value="1"/>
</dbReference>
<feature type="compositionally biased region" description="Polar residues" evidence="1">
    <location>
        <begin position="750"/>
        <end position="772"/>
    </location>
</feature>
<feature type="compositionally biased region" description="Polar residues" evidence="1">
    <location>
        <begin position="28"/>
        <end position="49"/>
    </location>
</feature>
<evidence type="ECO:0000313" key="2">
    <source>
        <dbReference type="EMBL" id="KAI5948948.1"/>
    </source>
</evidence>
<accession>A0AAD5B9U0</accession>
<feature type="region of interest" description="Disordered" evidence="1">
    <location>
        <begin position="28"/>
        <end position="87"/>
    </location>
</feature>
<protein>
    <submittedName>
        <fullName evidence="2">ASE1</fullName>
    </submittedName>
</protein>
<comment type="caution">
    <text evidence="2">The sequence shown here is derived from an EMBL/GenBank/DDBJ whole genome shotgun (WGS) entry which is preliminary data.</text>
</comment>
<dbReference type="AlphaFoldDB" id="A0AAD5B9U0"/>
<gene>
    <name evidence="2" type="ORF">KGF57_005011</name>
</gene>
<evidence type="ECO:0000313" key="3">
    <source>
        <dbReference type="Proteomes" id="UP001204833"/>
    </source>
</evidence>
<dbReference type="RefSeq" id="XP_051606458.1">
    <property type="nucleotide sequence ID" value="XM_051754582.1"/>
</dbReference>
<dbReference type="GO" id="GO:0051256">
    <property type="term" value="P:mitotic spindle midzone assembly"/>
    <property type="evidence" value="ECO:0007669"/>
    <property type="project" value="TreeGrafter"/>
</dbReference>
<dbReference type="GO" id="GO:1990023">
    <property type="term" value="C:mitotic spindle midzone"/>
    <property type="evidence" value="ECO:0007669"/>
    <property type="project" value="TreeGrafter"/>
</dbReference>
<dbReference type="Proteomes" id="UP001204833">
    <property type="component" value="Unassembled WGS sequence"/>
</dbReference>
<feature type="compositionally biased region" description="Polar residues" evidence="1">
    <location>
        <begin position="696"/>
        <end position="722"/>
    </location>
</feature>